<evidence type="ECO:0000313" key="2">
    <source>
        <dbReference type="Proteomes" id="UP000565628"/>
    </source>
</evidence>
<accession>A0A7X0ZWZ8</accession>
<dbReference type="Proteomes" id="UP000565628">
    <property type="component" value="Unassembled WGS sequence"/>
</dbReference>
<dbReference type="AlphaFoldDB" id="A0A7X0ZWZ8"/>
<reference evidence="1 2" key="1">
    <citation type="submission" date="2020-03" db="EMBL/GenBank/DDBJ databases">
        <title>Soil Listeria distribution.</title>
        <authorList>
            <person name="Liao J."/>
            <person name="Wiedmann M."/>
        </authorList>
    </citation>
    <scope>NUCLEOTIDE SEQUENCE [LARGE SCALE GENOMIC DNA]</scope>
    <source>
        <strain evidence="1 2">FSL L7-0039</strain>
    </source>
</reference>
<gene>
    <name evidence="1" type="ORF">HCJ81_14150</name>
</gene>
<protein>
    <submittedName>
        <fullName evidence="1">Uncharacterized protein</fullName>
    </submittedName>
</protein>
<evidence type="ECO:0000313" key="1">
    <source>
        <dbReference type="EMBL" id="MBC2312031.1"/>
    </source>
</evidence>
<name>A0A7X0ZWZ8_9LIST</name>
<sequence>MTIKNESKKPENWGGLLPAFLLDGGRYVHVYRIKVVHGFRCSELEEVIYVAPTARDKYGNQLLIGCQ</sequence>
<dbReference type="EMBL" id="JAASWV010000023">
    <property type="protein sequence ID" value="MBC2312031.1"/>
    <property type="molecule type" value="Genomic_DNA"/>
</dbReference>
<comment type="caution">
    <text evidence="1">The sequence shown here is derived from an EMBL/GenBank/DDBJ whole genome shotgun (WGS) entry which is preliminary data.</text>
</comment>
<proteinExistence type="predicted"/>
<dbReference type="RefSeq" id="WP_185642286.1">
    <property type="nucleotide sequence ID" value="NZ_JAASTP010000009.1"/>
</dbReference>
<organism evidence="1 2">
    <name type="scientific">Listeria booriae</name>
    <dbReference type="NCBI Taxonomy" id="1552123"/>
    <lineage>
        <taxon>Bacteria</taxon>
        <taxon>Bacillati</taxon>
        <taxon>Bacillota</taxon>
        <taxon>Bacilli</taxon>
        <taxon>Bacillales</taxon>
        <taxon>Listeriaceae</taxon>
        <taxon>Listeria</taxon>
    </lineage>
</organism>